<accession>A0A430AM19</accession>
<protein>
    <submittedName>
        <fullName evidence="2">50S ribosomal protein L7</fullName>
    </submittedName>
</protein>
<feature type="domain" description="Ribosomal protein eL8/eL30/eS12/Gadd45" evidence="1">
    <location>
        <begin position="6"/>
        <end position="85"/>
    </location>
</feature>
<dbReference type="RefSeq" id="WP_126815143.1">
    <property type="nucleotide sequence ID" value="NZ_NGKC01000022.1"/>
</dbReference>
<gene>
    <name evidence="2" type="ORF">CBF27_13340</name>
</gene>
<evidence type="ECO:0000259" key="1">
    <source>
        <dbReference type="Pfam" id="PF01248"/>
    </source>
</evidence>
<dbReference type="SUPFAM" id="SSF55315">
    <property type="entry name" value="L30e-like"/>
    <property type="match status" value="1"/>
</dbReference>
<dbReference type="InterPro" id="IPR029064">
    <property type="entry name" value="Ribosomal_eL30-like_sf"/>
</dbReference>
<keyword evidence="2" id="KW-0689">Ribosomal protein</keyword>
<proteinExistence type="predicted"/>
<reference evidence="2 3" key="1">
    <citation type="submission" date="2017-05" db="EMBL/GenBank/DDBJ databases">
        <title>Vagococcus spp. assemblies.</title>
        <authorList>
            <person name="Gulvik C.A."/>
        </authorList>
    </citation>
    <scope>NUCLEOTIDE SEQUENCE [LARGE SCALE GENOMIC DNA]</scope>
    <source>
        <strain evidence="2 3">LMG 24798</strain>
    </source>
</reference>
<dbReference type="Gene3D" id="3.30.1330.30">
    <property type="match status" value="1"/>
</dbReference>
<keyword evidence="3" id="KW-1185">Reference proteome</keyword>
<evidence type="ECO:0000313" key="2">
    <source>
        <dbReference type="EMBL" id="RSU09171.1"/>
    </source>
</evidence>
<dbReference type="EMBL" id="NGKC01000022">
    <property type="protein sequence ID" value="RSU09171.1"/>
    <property type="molecule type" value="Genomic_DNA"/>
</dbReference>
<dbReference type="Pfam" id="PF01248">
    <property type="entry name" value="Ribosomal_L7Ae"/>
    <property type="match status" value="1"/>
</dbReference>
<dbReference type="OrthoDB" id="9794863at2"/>
<comment type="caution">
    <text evidence="2">The sequence shown here is derived from an EMBL/GenBank/DDBJ whole genome shotgun (WGS) entry which is preliminary data.</text>
</comment>
<dbReference type="GO" id="GO:0005840">
    <property type="term" value="C:ribosome"/>
    <property type="evidence" value="ECO:0007669"/>
    <property type="project" value="UniProtKB-KW"/>
</dbReference>
<dbReference type="Proteomes" id="UP000286773">
    <property type="component" value="Unassembled WGS sequence"/>
</dbReference>
<evidence type="ECO:0000313" key="3">
    <source>
        <dbReference type="Proteomes" id="UP000286773"/>
    </source>
</evidence>
<dbReference type="AlphaFoldDB" id="A0A430AM19"/>
<dbReference type="NCBIfam" id="NF004078">
    <property type="entry name" value="PRK05583.1"/>
    <property type="match status" value="1"/>
</dbReference>
<organism evidence="2 3">
    <name type="scientific">Vagococcus acidifermentans</name>
    <dbReference type="NCBI Taxonomy" id="564710"/>
    <lineage>
        <taxon>Bacteria</taxon>
        <taxon>Bacillati</taxon>
        <taxon>Bacillota</taxon>
        <taxon>Bacilli</taxon>
        <taxon>Lactobacillales</taxon>
        <taxon>Enterococcaceae</taxon>
        <taxon>Vagococcus</taxon>
    </lineage>
</organism>
<sequence>MSQRQKALNLLGLAMRAGKLVTGEEITLKRIKANHVKLVIVSEDASDNTKKKMTDKCQSYKTPVVFRFSQAELSHAIGKNRTIVGLCDDGFAKKLLQLIKE</sequence>
<dbReference type="InterPro" id="IPR004038">
    <property type="entry name" value="Ribosomal_eL8/eL30/eS12/Gad45"/>
</dbReference>
<dbReference type="NCBIfam" id="NF005585">
    <property type="entry name" value="PRK07283.1"/>
    <property type="match status" value="1"/>
</dbReference>
<keyword evidence="2" id="KW-0687">Ribonucleoprotein</keyword>
<name>A0A430AM19_9ENTE</name>